<dbReference type="InParanoid" id="A0A0G4G6I3"/>
<dbReference type="AlphaFoldDB" id="A0A0G4G6I3"/>
<feature type="compositionally biased region" description="Basic and acidic residues" evidence="1">
    <location>
        <begin position="12"/>
        <end position="22"/>
    </location>
</feature>
<proteinExistence type="predicted"/>
<name>A0A0G4G6I3_VITBC</name>
<evidence type="ECO:0000256" key="1">
    <source>
        <dbReference type="SAM" id="MobiDB-lite"/>
    </source>
</evidence>
<organism evidence="2 3">
    <name type="scientific">Vitrella brassicaformis (strain CCMP3155)</name>
    <dbReference type="NCBI Taxonomy" id="1169540"/>
    <lineage>
        <taxon>Eukaryota</taxon>
        <taxon>Sar</taxon>
        <taxon>Alveolata</taxon>
        <taxon>Colpodellida</taxon>
        <taxon>Vitrellaceae</taxon>
        <taxon>Vitrella</taxon>
    </lineage>
</organism>
<keyword evidence="3" id="KW-1185">Reference proteome</keyword>
<reference evidence="2 3" key="1">
    <citation type="submission" date="2014-11" db="EMBL/GenBank/DDBJ databases">
        <authorList>
            <person name="Zhu J."/>
            <person name="Qi W."/>
            <person name="Song R."/>
        </authorList>
    </citation>
    <scope>NUCLEOTIDE SEQUENCE [LARGE SCALE GENOMIC DNA]</scope>
</reference>
<dbReference type="EMBL" id="CDMY01000573">
    <property type="protein sequence ID" value="CEM23956.1"/>
    <property type="molecule type" value="Genomic_DNA"/>
</dbReference>
<accession>A0A0G4G6I3</accession>
<sequence length="88" mass="9587">MDAFCRVLSTADKGRKEGQKEADKWEEIGTILNSGASKEEIAQQLGPIFSSGVSKDQKERIRRFFVGAAPPAPRARAAASARQPLNRS</sequence>
<dbReference type="Proteomes" id="UP000041254">
    <property type="component" value="Unassembled WGS sequence"/>
</dbReference>
<feature type="region of interest" description="Disordered" evidence="1">
    <location>
        <begin position="1"/>
        <end position="22"/>
    </location>
</feature>
<gene>
    <name evidence="2" type="ORF">Vbra_22004</name>
</gene>
<evidence type="ECO:0000313" key="3">
    <source>
        <dbReference type="Proteomes" id="UP000041254"/>
    </source>
</evidence>
<protein>
    <submittedName>
        <fullName evidence="2">Uncharacterized protein</fullName>
    </submittedName>
</protein>
<evidence type="ECO:0000313" key="2">
    <source>
        <dbReference type="EMBL" id="CEM23956.1"/>
    </source>
</evidence>
<dbReference type="VEuPathDB" id="CryptoDB:Vbra_22004"/>